<evidence type="ECO:0000313" key="2">
    <source>
        <dbReference type="EMBL" id="SFV63121.1"/>
    </source>
</evidence>
<gene>
    <name evidence="2" type="ORF">MNB_SV-9-1076</name>
</gene>
<accession>A0A1W1CBP2</accession>
<dbReference type="AlphaFoldDB" id="A0A1W1CBP2"/>
<evidence type="ECO:0000256" key="1">
    <source>
        <dbReference type="SAM" id="MobiDB-lite"/>
    </source>
</evidence>
<reference evidence="2" key="1">
    <citation type="submission" date="2016-10" db="EMBL/GenBank/DDBJ databases">
        <authorList>
            <person name="de Groot N.N."/>
        </authorList>
    </citation>
    <scope>NUCLEOTIDE SEQUENCE</scope>
</reference>
<name>A0A1W1CBP2_9ZZZZ</name>
<dbReference type="EMBL" id="FPHG01000059">
    <property type="protein sequence ID" value="SFV63121.1"/>
    <property type="molecule type" value="Genomic_DNA"/>
</dbReference>
<sequence>MNYQIIKPKLGKNIILVADESTISKSGNSTHNLGYFYSGLQSRAIKSIQILSFALVDVDSRKSYPIFSKQLKQSKKKIVTKSKNKKVGRPQGSKNKNKSLFRADKYTREVLKLYGVKVDDILINQAIWRVSAFSMIHGDVA</sequence>
<feature type="region of interest" description="Disordered" evidence="1">
    <location>
        <begin position="77"/>
        <end position="100"/>
    </location>
</feature>
<feature type="compositionally biased region" description="Basic residues" evidence="1">
    <location>
        <begin position="77"/>
        <end position="88"/>
    </location>
</feature>
<organism evidence="2">
    <name type="scientific">hydrothermal vent metagenome</name>
    <dbReference type="NCBI Taxonomy" id="652676"/>
    <lineage>
        <taxon>unclassified sequences</taxon>
        <taxon>metagenomes</taxon>
        <taxon>ecological metagenomes</taxon>
    </lineage>
</organism>
<protein>
    <submittedName>
        <fullName evidence="2">Uncharacterized protein</fullName>
    </submittedName>
</protein>
<proteinExistence type="predicted"/>